<dbReference type="EMBL" id="MZ334522">
    <property type="protein sequence ID" value="UBF22775.1"/>
    <property type="molecule type" value="Genomic_DNA"/>
</dbReference>
<proteinExistence type="predicted"/>
<dbReference type="Proteomes" id="UP000827260">
    <property type="component" value="Segment"/>
</dbReference>
<gene>
    <name evidence="2" type="ORF">HRTV-27_gp82</name>
</gene>
<feature type="transmembrane region" description="Helical" evidence="1">
    <location>
        <begin position="6"/>
        <end position="30"/>
    </location>
</feature>
<evidence type="ECO:0000313" key="3">
    <source>
        <dbReference type="Proteomes" id="UP000827260"/>
    </source>
</evidence>
<protein>
    <submittedName>
        <fullName evidence="2">Uncharacterized protein</fullName>
    </submittedName>
</protein>
<accession>A0AAE8XYR2</accession>
<organism evidence="2 3">
    <name type="scientific">Halorubrum tailed virus 27</name>
    <dbReference type="NCBI Taxonomy" id="2878008"/>
    <lineage>
        <taxon>Viruses</taxon>
        <taxon>Duplodnaviria</taxon>
        <taxon>Heunggongvirae</taxon>
        <taxon>Uroviricota</taxon>
        <taxon>Caudoviricetes</taxon>
        <taxon>Thumleimavirales</taxon>
        <taxon>Hafunaviridae</taxon>
        <taxon>Minorvirus</taxon>
        <taxon>Minorvirus thailandense</taxon>
        <taxon>Minorvirus HRTV27</taxon>
    </lineage>
</organism>
<keyword evidence="3" id="KW-1185">Reference proteome</keyword>
<sequence length="45" mass="5185">MTPTWEIVGLAFSVGAAIPVLLWLTYWLAVDEAKRQIDRKLREAR</sequence>
<evidence type="ECO:0000256" key="1">
    <source>
        <dbReference type="SAM" id="Phobius"/>
    </source>
</evidence>
<keyword evidence="1" id="KW-0472">Membrane</keyword>
<keyword evidence="1" id="KW-1133">Transmembrane helix</keyword>
<reference evidence="2" key="1">
    <citation type="submission" date="2021-05" db="EMBL/GenBank/DDBJ databases">
        <title>Diversity, taxonomy and evolution of archaeal viruses of the class Caudoviricetes.</title>
        <authorList>
            <person name="Liu Y."/>
            <person name="Demina T.A."/>
            <person name="Roux S."/>
            <person name="Aiewsakun P."/>
            <person name="Kazlauskas D."/>
            <person name="Simmonds P."/>
            <person name="Prangishvili D."/>
            <person name="Oksanen H.M."/>
            <person name="Krupovic M."/>
        </authorList>
    </citation>
    <scope>NUCLEOTIDE SEQUENCE</scope>
    <source>
        <strain evidence="2">HRTV-27/27</strain>
    </source>
</reference>
<keyword evidence="1" id="KW-0812">Transmembrane</keyword>
<name>A0AAE8XYR2_9CAUD</name>
<evidence type="ECO:0000313" key="2">
    <source>
        <dbReference type="EMBL" id="UBF22775.1"/>
    </source>
</evidence>